<comment type="caution">
    <text evidence="3">The sequence shown here is derived from an EMBL/GenBank/DDBJ whole genome shotgun (WGS) entry which is preliminary data.</text>
</comment>
<dbReference type="GO" id="GO:0003712">
    <property type="term" value="F:transcription coregulator activity"/>
    <property type="evidence" value="ECO:0007669"/>
    <property type="project" value="UniProtKB-UniRule"/>
</dbReference>
<evidence type="ECO:0000259" key="2">
    <source>
        <dbReference type="Pfam" id="PF08638"/>
    </source>
</evidence>
<dbReference type="InterPro" id="IPR055122">
    <property type="entry name" value="Med14_N"/>
</dbReference>
<evidence type="ECO:0000256" key="1">
    <source>
        <dbReference type="RuleBase" id="RU365082"/>
    </source>
</evidence>
<sequence length="1051" mass="122683">MQNEPKTYTFVRTIERIISQISNSLKNQLNDMSKPRTNEQKAFVDEIFNCHQLLMKALIITRYLISDRPYIDELIRGTSILQHNISCLCEMTNFISKDIATVLPCIRVLPYEVEAALEVLLEHQFNSLPRQIHNLINLRDSFMDPTPNFTKLTIYLRKLFYLCALKYPFDSVDIVHGMLVCKTPQYSVFLTLRNPSVIYEEHSDNISFEVVSIYPTEQEVNWQRMNTTRMKDCPYLLDNLNKWINEKLEPPKPIILNGIEIKQKCSEDEPIREFNILKSFLDKYVVFLHKHILESKSQSSKLGYPYLLSQISKREHNFISRTEIYYWGKTASSLDHCPQGYKSLERPCLVYEYFPKEYRIQVTHNPSLPIQLDSKLSLTEQLIVVTEYLTQQYKEQLQFESTPLYPIPSFVLSPLTGRIKLYNVGLPPSLVEYFETLFSIGINHPSVLKTAITEFKLRMKYASLHTIALMHSQASRLEEPQIVYIEKKEKESLIRGFPLTYRLSDFTKLYVTIENNIVKMELQVNGECIDDEYSNTYIWESFDNLYEYFFTSFEILLQKAYNTTFPQIFLHYFNTTNKDTSFNIVNRNETLYVYHLLLPFVQKLSISIDNDLQLTIKNIPTKIYNLVNDDGDYVITTPKTFIDDDINILLSKYATLFQVTLFASFIGPDEVTFENKEVQFTENSVIIPNTLSVTFTSSNPEIVIMECKVITDIESEQSLFESMNSHRIHFIFDSPKLSIQQFLTLRYTIQHLLMSTLSVIVNHPMTLKTEYQLDIYNFFVFTYQCDNSSHRYPSFYRFIHHFDNQLQVCCKPFKCVFERTIERSLPKQDEYFTSKELPNKLSLVHAISHLSILASLLTTSPASVVDQNNCFKLEHFIVSSPLRLDGFSPVITLKQSESASENSRIFAEYFNDRFTVPFNSNSISAAALYISTFITISRFDFSNEISILPRTYLESKKQMNGFYFDFSLKPTGEKSLSVELIFTMINGNRFKIGMTYTSNGWYIMQCEPMKNGITTDFRGHLRLLLNKQDNSHASDGLFKIIQDFKDNRNNL</sequence>
<dbReference type="Proteomes" id="UP000078387">
    <property type="component" value="Unassembled WGS sequence"/>
</dbReference>
<dbReference type="EMBL" id="BDEQ01000001">
    <property type="protein sequence ID" value="GAT96545.1"/>
    <property type="molecule type" value="Genomic_DNA"/>
</dbReference>
<feature type="domain" description="Mediator complex subunit MED14 N-terminal" evidence="2">
    <location>
        <begin position="12"/>
        <end position="182"/>
    </location>
</feature>
<keyword evidence="1" id="KW-0539">Nucleus</keyword>
<dbReference type="OMA" id="CEMTNFM"/>
<keyword evidence="1" id="KW-0010">Activator</keyword>
<keyword evidence="1" id="KW-0805">Transcription regulation</keyword>
<comment type="subunit">
    <text evidence="1">Component of the Mediator complex.</text>
</comment>
<dbReference type="VEuPathDB" id="AmoebaDB:KM1_054610"/>
<dbReference type="Pfam" id="PF08638">
    <property type="entry name" value="Med14"/>
    <property type="match status" value="1"/>
</dbReference>
<gene>
    <name evidence="3" type="ORF">CL6EHI_178110</name>
</gene>
<dbReference type="VEuPathDB" id="AmoebaDB:EHI7A_023810"/>
<dbReference type="VEuPathDB" id="AmoebaDB:EHI_178110"/>
<accession>A0A5K1VRQ1</accession>
<comment type="subcellular location">
    <subcellularLocation>
        <location evidence="1">Nucleus</location>
    </subcellularLocation>
</comment>
<dbReference type="VEuPathDB" id="AmoebaDB:EHI8A_020850"/>
<evidence type="ECO:0000313" key="4">
    <source>
        <dbReference type="Proteomes" id="UP000078387"/>
    </source>
</evidence>
<proteinExistence type="inferred from homology"/>
<evidence type="ECO:0000313" key="3">
    <source>
        <dbReference type="EMBL" id="GAT96545.1"/>
    </source>
</evidence>
<comment type="similarity">
    <text evidence="1">Belongs to the Mediator complex subunit 14 family.</text>
</comment>
<comment type="function">
    <text evidence="1">Component of the Mediator complex, a coactivator involved in the regulated transcription of nearly all RNA polymerase II-dependent genes. Mediator functions as a bridge to convey information from gene-specific regulatory proteins to the basal RNA polymerase II transcription machinery. Mediator is recruited to promoters by direct interactions with regulatory proteins and serves as a scaffold for the assembly of a functional preinitiation complex with RNA polymerase II and the general transcription factors.</text>
</comment>
<organism evidence="3 4">
    <name type="scientific">Entamoeba histolytica</name>
    <dbReference type="NCBI Taxonomy" id="5759"/>
    <lineage>
        <taxon>Eukaryota</taxon>
        <taxon>Amoebozoa</taxon>
        <taxon>Evosea</taxon>
        <taxon>Archamoebae</taxon>
        <taxon>Mastigamoebida</taxon>
        <taxon>Entamoebidae</taxon>
        <taxon>Entamoeba</taxon>
    </lineage>
</organism>
<dbReference type="AlphaFoldDB" id="A0A5K1VRQ1"/>
<dbReference type="GO" id="GO:0016592">
    <property type="term" value="C:mediator complex"/>
    <property type="evidence" value="ECO:0007669"/>
    <property type="project" value="UniProtKB-UniRule"/>
</dbReference>
<dbReference type="VEuPathDB" id="AmoebaDB:EHI5A_044790"/>
<keyword evidence="1" id="KW-0804">Transcription</keyword>
<reference evidence="3 4" key="1">
    <citation type="submission" date="2016-05" db="EMBL/GenBank/DDBJ databases">
        <title>First whole genome sequencing of Entamoeba histolytica HM1:IMSS-clone-6.</title>
        <authorList>
            <person name="Mukherjee Avik.K."/>
            <person name="Izumyama S."/>
            <person name="Nakada-Tsukui K."/>
            <person name="Nozaki T."/>
        </authorList>
    </citation>
    <scope>NUCLEOTIDE SEQUENCE [LARGE SCALE GENOMIC DNA]</scope>
    <source>
        <strain evidence="3 4">HM1:IMSS clone 6</strain>
    </source>
</reference>
<protein>
    <recommendedName>
        <fullName evidence="1">Mediator of RNA polymerase II transcription subunit 14</fullName>
    </recommendedName>
    <alternativeName>
        <fullName evidence="1">Mediator complex subunit 14</fullName>
    </alternativeName>
</protein>
<name>A0A5K1VRQ1_ENTHI</name>